<sequence>MITMKPTGFQLAALIVIIVGVTVLTAFGKPTGTYIALVTPILAAMYLDGRTEAQNQRLEEQDRQLAQITHQTNGILTERITQAVQEALDQREGRQGP</sequence>
<evidence type="ECO:0000313" key="3">
    <source>
        <dbReference type="Proteomes" id="UP000253868"/>
    </source>
</evidence>
<feature type="transmembrane region" description="Helical" evidence="1">
    <location>
        <begin position="7"/>
        <end position="27"/>
    </location>
</feature>
<dbReference type="AlphaFoldDB" id="A0A345HWR4"/>
<evidence type="ECO:0000256" key="1">
    <source>
        <dbReference type="SAM" id="Phobius"/>
    </source>
</evidence>
<dbReference type="Proteomes" id="UP000253868">
    <property type="component" value="Chromosome"/>
</dbReference>
<gene>
    <name evidence="2" type="ORF">DVK44_29495</name>
</gene>
<dbReference type="EMBL" id="CP031194">
    <property type="protein sequence ID" value="AXG81138.1"/>
    <property type="molecule type" value="Genomic_DNA"/>
</dbReference>
<proteinExistence type="predicted"/>
<feature type="transmembrane region" description="Helical" evidence="1">
    <location>
        <begin position="33"/>
        <end position="49"/>
    </location>
</feature>
<keyword evidence="1" id="KW-1133">Transmembrane helix</keyword>
<keyword evidence="1" id="KW-0812">Transmembrane</keyword>
<accession>A0A345HWR4</accession>
<dbReference type="KEGG" id="spad:DVK44_29495"/>
<reference evidence="3" key="1">
    <citation type="submission" date="2018-07" db="EMBL/GenBank/DDBJ databases">
        <authorList>
            <person name="Zhao J."/>
        </authorList>
    </citation>
    <scope>NUCLEOTIDE SEQUENCE [LARGE SCALE GENOMIC DNA]</scope>
    <source>
        <strain evidence="3">GSSD-12</strain>
    </source>
</reference>
<keyword evidence="1" id="KW-0472">Membrane</keyword>
<protein>
    <submittedName>
        <fullName evidence="2">Uncharacterized protein</fullName>
    </submittedName>
</protein>
<dbReference type="RefSeq" id="WP_114663679.1">
    <property type="nucleotide sequence ID" value="NZ_CP031194.1"/>
</dbReference>
<name>A0A345HWR4_9ACTN</name>
<organism evidence="2 3">
    <name type="scientific">Streptomyces paludis</name>
    <dbReference type="NCBI Taxonomy" id="2282738"/>
    <lineage>
        <taxon>Bacteria</taxon>
        <taxon>Bacillati</taxon>
        <taxon>Actinomycetota</taxon>
        <taxon>Actinomycetes</taxon>
        <taxon>Kitasatosporales</taxon>
        <taxon>Streptomycetaceae</taxon>
        <taxon>Streptomyces</taxon>
    </lineage>
</organism>
<evidence type="ECO:0000313" key="2">
    <source>
        <dbReference type="EMBL" id="AXG81138.1"/>
    </source>
</evidence>
<keyword evidence="3" id="KW-1185">Reference proteome</keyword>